<sequence length="215" mass="25018">MRITRRMWCCELPSLSCYEDPTVLAEETAFSVSEVEALYELFQKISSSVIDDGLIHKEEFQLALFRNRKRENLFADRVFQLFDVKQNGVIEFGEFVRSLSVFHPCAQNEDKMEFAFKLYDLHQTGYIEREEVKEMLHALLSESDMNLSDDVIETILDKTFAEANTKESGRIDKEEWCNLVKCNPSLLRNMTLPYLLDITMSFPSFLSHPDLEDSS</sequence>
<dbReference type="Gene3D" id="1.10.238.10">
    <property type="entry name" value="EF-hand"/>
    <property type="match status" value="1"/>
</dbReference>
<evidence type="ECO:0000313" key="4">
    <source>
        <dbReference type="EMBL" id="CAK9256391.1"/>
    </source>
</evidence>
<evidence type="ECO:0000256" key="2">
    <source>
        <dbReference type="ARBA" id="ARBA00023774"/>
    </source>
</evidence>
<dbReference type="CDD" id="cd00051">
    <property type="entry name" value="EFh"/>
    <property type="match status" value="1"/>
</dbReference>
<dbReference type="PROSITE" id="PS50222">
    <property type="entry name" value="EF_HAND_2"/>
    <property type="match status" value="3"/>
</dbReference>
<accession>A0ABP0VR93</accession>
<evidence type="ECO:0000259" key="3">
    <source>
        <dbReference type="PROSITE" id="PS50222"/>
    </source>
</evidence>
<dbReference type="InterPro" id="IPR045198">
    <property type="entry name" value="CNBL1-10"/>
</dbReference>
<dbReference type="SMART" id="SM00054">
    <property type="entry name" value="EFh"/>
    <property type="match status" value="3"/>
</dbReference>
<dbReference type="PANTHER" id="PTHR23056">
    <property type="entry name" value="CALCINEURIN B"/>
    <property type="match status" value="1"/>
</dbReference>
<feature type="domain" description="EF-hand" evidence="3">
    <location>
        <begin position="70"/>
        <end position="105"/>
    </location>
</feature>
<proteinExistence type="inferred from homology"/>
<protein>
    <recommendedName>
        <fullName evidence="3">EF-hand domain-containing protein</fullName>
    </recommendedName>
</protein>
<dbReference type="EMBL" id="OZ020096">
    <property type="protein sequence ID" value="CAK9256391.1"/>
    <property type="molecule type" value="Genomic_DNA"/>
</dbReference>
<organism evidence="4 5">
    <name type="scientific">Sphagnum jensenii</name>
    <dbReference type="NCBI Taxonomy" id="128206"/>
    <lineage>
        <taxon>Eukaryota</taxon>
        <taxon>Viridiplantae</taxon>
        <taxon>Streptophyta</taxon>
        <taxon>Embryophyta</taxon>
        <taxon>Bryophyta</taxon>
        <taxon>Sphagnophytina</taxon>
        <taxon>Sphagnopsida</taxon>
        <taxon>Sphagnales</taxon>
        <taxon>Sphagnaceae</taxon>
        <taxon>Sphagnum</taxon>
    </lineage>
</organism>
<dbReference type="InterPro" id="IPR011992">
    <property type="entry name" value="EF-hand-dom_pair"/>
</dbReference>
<dbReference type="PANTHER" id="PTHR23056:SF44">
    <property type="entry name" value="CALCINEURIN B-LIKE PROTEIN 1"/>
    <property type="match status" value="1"/>
</dbReference>
<keyword evidence="1" id="KW-0677">Repeat</keyword>
<dbReference type="PRINTS" id="PR00450">
    <property type="entry name" value="RECOVERIN"/>
</dbReference>
<comment type="similarity">
    <text evidence="2">Belongs to the calcineurin regulatory subunit family.</text>
</comment>
<keyword evidence="5" id="KW-1185">Reference proteome</keyword>
<dbReference type="Pfam" id="PF13499">
    <property type="entry name" value="EF-hand_7"/>
    <property type="match status" value="1"/>
</dbReference>
<dbReference type="InterPro" id="IPR002048">
    <property type="entry name" value="EF_hand_dom"/>
</dbReference>
<reference evidence="4 5" key="1">
    <citation type="submission" date="2024-02" db="EMBL/GenBank/DDBJ databases">
        <authorList>
            <consortium name="ELIXIR-Norway"/>
            <consortium name="Elixir Norway"/>
        </authorList>
    </citation>
    <scope>NUCLEOTIDE SEQUENCE [LARGE SCALE GENOMIC DNA]</scope>
</reference>
<gene>
    <name evidence="4" type="ORF">CSSPJE1EN1_LOCUS1869</name>
</gene>
<dbReference type="Proteomes" id="UP001497444">
    <property type="component" value="Chromosome 1"/>
</dbReference>
<dbReference type="SUPFAM" id="SSF47473">
    <property type="entry name" value="EF-hand"/>
    <property type="match status" value="1"/>
</dbReference>
<feature type="domain" description="EF-hand" evidence="3">
    <location>
        <begin position="107"/>
        <end position="142"/>
    </location>
</feature>
<feature type="domain" description="EF-hand" evidence="3">
    <location>
        <begin position="151"/>
        <end position="186"/>
    </location>
</feature>
<dbReference type="Pfam" id="PF13202">
    <property type="entry name" value="EF-hand_5"/>
    <property type="match status" value="1"/>
</dbReference>
<evidence type="ECO:0000256" key="1">
    <source>
        <dbReference type="ARBA" id="ARBA00022737"/>
    </source>
</evidence>
<evidence type="ECO:0000313" key="5">
    <source>
        <dbReference type="Proteomes" id="UP001497444"/>
    </source>
</evidence>
<name>A0ABP0VR93_9BRYO</name>